<accession>A0ABW3K1G5</accession>
<organism evidence="1 2">
    <name type="scientific">Ohtaekwangia kribbensis</name>
    <dbReference type="NCBI Taxonomy" id="688913"/>
    <lineage>
        <taxon>Bacteria</taxon>
        <taxon>Pseudomonadati</taxon>
        <taxon>Bacteroidota</taxon>
        <taxon>Cytophagia</taxon>
        <taxon>Cytophagales</taxon>
        <taxon>Fulvivirgaceae</taxon>
        <taxon>Ohtaekwangia</taxon>
    </lineage>
</organism>
<dbReference type="PANTHER" id="PTHR21621:SF0">
    <property type="entry name" value="BETA-CITRYLGLUTAMATE SYNTHASE B-RELATED"/>
    <property type="match status" value="1"/>
</dbReference>
<evidence type="ECO:0000313" key="2">
    <source>
        <dbReference type="Proteomes" id="UP001597112"/>
    </source>
</evidence>
<comment type="caution">
    <text evidence="1">The sequence shown here is derived from an EMBL/GenBank/DDBJ whole genome shotgun (WGS) entry which is preliminary data.</text>
</comment>
<dbReference type="RefSeq" id="WP_377578939.1">
    <property type="nucleotide sequence ID" value="NZ_JBHTKA010000003.1"/>
</dbReference>
<dbReference type="EMBL" id="JBHTKA010000003">
    <property type="protein sequence ID" value="MFD0999860.1"/>
    <property type="molecule type" value="Genomic_DNA"/>
</dbReference>
<proteinExistence type="predicted"/>
<sequence length="335" mass="39725">MILIFSKSKAEITTEQVIDWIQFYDQPWKRINGSDLENFDLYISLDESSDKIRIGDYLLNADDVNVVWFRRWQDNIPYKELVAFDDTISYEVKSHYKLERKKLSQLLFDTFSDIHWLSFPDDDFNKFKALRVAKKVGLSIPATYIVNNIKDLKSVVNSEDKIITKCISESPAYFSKKHSYMMYTREFIYEEMEIEGDRFFPTLFQTKIEKEYELRIFYLDGVCYSMAIFSQRDDRTRDDFRNYNFSKPNRNVPYKLPASVEEKIVLLMQRLEMDTGSIDMVKSIDGEYIFLEVNPVGQFGMTSEPCNYYLEKKVAEYLVDKNVDHGRKSERSVSR</sequence>
<protein>
    <submittedName>
        <fullName evidence="1">Grasp-with-spasm system ATP-grasp peptide maturase</fullName>
    </submittedName>
</protein>
<evidence type="ECO:0000313" key="1">
    <source>
        <dbReference type="EMBL" id="MFD0999860.1"/>
    </source>
</evidence>
<dbReference type="InterPro" id="IPR026455">
    <property type="entry name" value="GRASP_w_spasm"/>
</dbReference>
<dbReference type="Proteomes" id="UP001597112">
    <property type="component" value="Unassembled WGS sequence"/>
</dbReference>
<dbReference type="NCBIfam" id="TIGR04192">
    <property type="entry name" value="GRASP_w_spasm"/>
    <property type="match status" value="1"/>
</dbReference>
<keyword evidence="2" id="KW-1185">Reference proteome</keyword>
<dbReference type="SUPFAM" id="SSF56059">
    <property type="entry name" value="Glutathione synthetase ATP-binding domain-like"/>
    <property type="match status" value="1"/>
</dbReference>
<dbReference type="Gene3D" id="3.30.470.20">
    <property type="entry name" value="ATP-grasp fold, B domain"/>
    <property type="match status" value="1"/>
</dbReference>
<gene>
    <name evidence="1" type="primary">gwsG</name>
    <name evidence="1" type="ORF">ACFQ21_11115</name>
</gene>
<name>A0ABW3K1G5_9BACT</name>
<dbReference type="PANTHER" id="PTHR21621">
    <property type="entry name" value="RIBOSOMAL PROTEIN S6 MODIFICATION PROTEIN"/>
    <property type="match status" value="1"/>
</dbReference>
<reference evidence="2" key="1">
    <citation type="journal article" date="2019" name="Int. J. Syst. Evol. Microbiol.">
        <title>The Global Catalogue of Microorganisms (GCM) 10K type strain sequencing project: providing services to taxonomists for standard genome sequencing and annotation.</title>
        <authorList>
            <consortium name="The Broad Institute Genomics Platform"/>
            <consortium name="The Broad Institute Genome Sequencing Center for Infectious Disease"/>
            <person name="Wu L."/>
            <person name="Ma J."/>
        </authorList>
    </citation>
    <scope>NUCLEOTIDE SEQUENCE [LARGE SCALE GENOMIC DNA]</scope>
    <source>
        <strain evidence="2">CCUG 58938</strain>
    </source>
</reference>